<proteinExistence type="predicted"/>
<keyword evidence="2" id="KW-1185">Reference proteome</keyword>
<reference evidence="1 2" key="1">
    <citation type="submission" date="2016-09" db="EMBL/GenBank/DDBJ databases">
        <title>Extensive genetic diversity and differential bi-allelic expression allows diatom success in the polar Southern Ocean.</title>
        <authorList>
            <consortium name="DOE Joint Genome Institute"/>
            <person name="Mock T."/>
            <person name="Otillar R.P."/>
            <person name="Strauss J."/>
            <person name="Dupont C."/>
            <person name="Frickenhaus S."/>
            <person name="Maumus F."/>
            <person name="Mcmullan M."/>
            <person name="Sanges R."/>
            <person name="Schmutz J."/>
            <person name="Toseland A."/>
            <person name="Valas R."/>
            <person name="Veluchamy A."/>
            <person name="Ward B.J."/>
            <person name="Allen A."/>
            <person name="Barry K."/>
            <person name="Falciatore A."/>
            <person name="Ferrante M."/>
            <person name="Fortunato A.E."/>
            <person name="Gloeckner G."/>
            <person name="Gruber A."/>
            <person name="Hipkin R."/>
            <person name="Janech M."/>
            <person name="Kroth P."/>
            <person name="Leese F."/>
            <person name="Lindquist E."/>
            <person name="Lyon B.R."/>
            <person name="Martin J."/>
            <person name="Mayer C."/>
            <person name="Parker M."/>
            <person name="Quesneville H."/>
            <person name="Raymond J."/>
            <person name="Uhlig C."/>
            <person name="Valentin K.U."/>
            <person name="Worden A.Z."/>
            <person name="Armbrust E.V."/>
            <person name="Bowler C."/>
            <person name="Green B."/>
            <person name="Moulton V."/>
            <person name="Van Oosterhout C."/>
            <person name="Grigoriev I."/>
        </authorList>
    </citation>
    <scope>NUCLEOTIDE SEQUENCE [LARGE SCALE GENOMIC DNA]</scope>
    <source>
        <strain evidence="1 2">CCMP1102</strain>
    </source>
</reference>
<dbReference type="AlphaFoldDB" id="A0A1E7F3J1"/>
<sequence>MHDSKHFDAGCIINVLGSLQLACIESKFHKELDPGNFTNEPPPLPDNFPSFPAYDPTELTAYIDAAYGHDPCKRCSTTGFDICLAGGTVVFRSKIQKVTKLAAVLTAKVILFL</sequence>
<dbReference type="KEGG" id="fcy:FRACYDRAFT_243826"/>
<dbReference type="InParanoid" id="A0A1E7F3J1"/>
<dbReference type="Proteomes" id="UP000095751">
    <property type="component" value="Unassembled WGS sequence"/>
</dbReference>
<dbReference type="EMBL" id="KV784364">
    <property type="protein sequence ID" value="OEU12575.1"/>
    <property type="molecule type" value="Genomic_DNA"/>
</dbReference>
<accession>A0A1E7F3J1</accession>
<evidence type="ECO:0000313" key="2">
    <source>
        <dbReference type="Proteomes" id="UP000095751"/>
    </source>
</evidence>
<gene>
    <name evidence="1" type="ORF">FRACYDRAFT_243826</name>
</gene>
<organism evidence="1 2">
    <name type="scientific">Fragilariopsis cylindrus CCMP1102</name>
    <dbReference type="NCBI Taxonomy" id="635003"/>
    <lineage>
        <taxon>Eukaryota</taxon>
        <taxon>Sar</taxon>
        <taxon>Stramenopiles</taxon>
        <taxon>Ochrophyta</taxon>
        <taxon>Bacillariophyta</taxon>
        <taxon>Bacillariophyceae</taxon>
        <taxon>Bacillariophycidae</taxon>
        <taxon>Bacillariales</taxon>
        <taxon>Bacillariaceae</taxon>
        <taxon>Fragilariopsis</taxon>
    </lineage>
</organism>
<name>A0A1E7F3J1_9STRA</name>
<protein>
    <submittedName>
        <fullName evidence="1">Uncharacterized protein</fullName>
    </submittedName>
</protein>
<evidence type="ECO:0000313" key="1">
    <source>
        <dbReference type="EMBL" id="OEU12575.1"/>
    </source>
</evidence>